<organism evidence="2 3">
    <name type="scientific">Rhamnusium bicolor</name>
    <dbReference type="NCBI Taxonomy" id="1586634"/>
    <lineage>
        <taxon>Eukaryota</taxon>
        <taxon>Metazoa</taxon>
        <taxon>Ecdysozoa</taxon>
        <taxon>Arthropoda</taxon>
        <taxon>Hexapoda</taxon>
        <taxon>Insecta</taxon>
        <taxon>Pterygota</taxon>
        <taxon>Neoptera</taxon>
        <taxon>Endopterygota</taxon>
        <taxon>Coleoptera</taxon>
        <taxon>Polyphaga</taxon>
        <taxon>Cucujiformia</taxon>
        <taxon>Chrysomeloidea</taxon>
        <taxon>Cerambycidae</taxon>
        <taxon>Lepturinae</taxon>
        <taxon>Rhagiini</taxon>
        <taxon>Rhamnusium</taxon>
    </lineage>
</organism>
<dbReference type="AlphaFoldDB" id="A0AAV8ZK87"/>
<dbReference type="Proteomes" id="UP001162156">
    <property type="component" value="Unassembled WGS sequence"/>
</dbReference>
<feature type="domain" description="Vps53 N-terminal" evidence="1">
    <location>
        <begin position="6"/>
        <end position="55"/>
    </location>
</feature>
<keyword evidence="3" id="KW-1185">Reference proteome</keyword>
<dbReference type="PANTHER" id="PTHR12820">
    <property type="entry name" value="VACUOLAR SORTING PROTEIN 53"/>
    <property type="match status" value="1"/>
</dbReference>
<evidence type="ECO:0000259" key="1">
    <source>
        <dbReference type="Pfam" id="PF04100"/>
    </source>
</evidence>
<dbReference type="GO" id="GO:0005829">
    <property type="term" value="C:cytosol"/>
    <property type="evidence" value="ECO:0007669"/>
    <property type="project" value="GOC"/>
</dbReference>
<dbReference type="GO" id="GO:0000938">
    <property type="term" value="C:GARP complex"/>
    <property type="evidence" value="ECO:0007669"/>
    <property type="project" value="InterPro"/>
</dbReference>
<proteinExistence type="predicted"/>
<dbReference type="PANTHER" id="PTHR12820:SF0">
    <property type="entry name" value="VACUOLAR PROTEIN SORTING-ASSOCIATED PROTEIN 53 HOMOLOG"/>
    <property type="match status" value="1"/>
</dbReference>
<protein>
    <recommendedName>
        <fullName evidence="1">Vps53 N-terminal domain-containing protein</fullName>
    </recommendedName>
</protein>
<accession>A0AAV8ZK87</accession>
<comment type="caution">
    <text evidence="2">The sequence shown here is derived from an EMBL/GenBank/DDBJ whole genome shotgun (WGS) entry which is preliminary data.</text>
</comment>
<name>A0AAV8ZK87_9CUCU</name>
<dbReference type="InterPro" id="IPR007234">
    <property type="entry name" value="Vps53_N"/>
</dbReference>
<sequence>MVFTGVSERIAIQFCHNTREELAKIMSKRKAEIDVKLLLYAIQKTSAFENLLSREIYWHNFK</sequence>
<dbReference type="InterPro" id="IPR039766">
    <property type="entry name" value="Vps53"/>
</dbReference>
<evidence type="ECO:0000313" key="2">
    <source>
        <dbReference type="EMBL" id="KAJ8964223.1"/>
    </source>
</evidence>
<dbReference type="Pfam" id="PF04100">
    <property type="entry name" value="Vps53_N"/>
    <property type="match status" value="1"/>
</dbReference>
<dbReference type="GO" id="GO:0042147">
    <property type="term" value="P:retrograde transport, endosome to Golgi"/>
    <property type="evidence" value="ECO:0007669"/>
    <property type="project" value="InterPro"/>
</dbReference>
<dbReference type="EMBL" id="JANEYF010001415">
    <property type="protein sequence ID" value="KAJ8964223.1"/>
    <property type="molecule type" value="Genomic_DNA"/>
</dbReference>
<evidence type="ECO:0000313" key="3">
    <source>
        <dbReference type="Proteomes" id="UP001162156"/>
    </source>
</evidence>
<gene>
    <name evidence="2" type="ORF">NQ314_005052</name>
</gene>
<reference evidence="2" key="1">
    <citation type="journal article" date="2023" name="Insect Mol. Biol.">
        <title>Genome sequencing provides insights into the evolution of gene families encoding plant cell wall-degrading enzymes in longhorned beetles.</title>
        <authorList>
            <person name="Shin N.R."/>
            <person name="Okamura Y."/>
            <person name="Kirsch R."/>
            <person name="Pauchet Y."/>
        </authorList>
    </citation>
    <scope>NUCLEOTIDE SEQUENCE</scope>
    <source>
        <strain evidence="2">RBIC_L_NR</strain>
    </source>
</reference>